<organism evidence="2">
    <name type="scientific">Myoviridae sp. ctcPl3</name>
    <dbReference type="NCBI Taxonomy" id="2826669"/>
    <lineage>
        <taxon>Viruses</taxon>
        <taxon>Duplodnaviria</taxon>
        <taxon>Heunggongvirae</taxon>
        <taxon>Uroviricota</taxon>
        <taxon>Caudoviricetes</taxon>
    </lineage>
</organism>
<protein>
    <submittedName>
        <fullName evidence="2">Uncharacterized protein</fullName>
    </submittedName>
</protein>
<feature type="compositionally biased region" description="Basic and acidic residues" evidence="1">
    <location>
        <begin position="93"/>
        <end position="104"/>
    </location>
</feature>
<dbReference type="EMBL" id="BK015752">
    <property type="protein sequence ID" value="DAE23388.1"/>
    <property type="molecule type" value="Genomic_DNA"/>
</dbReference>
<feature type="region of interest" description="Disordered" evidence="1">
    <location>
        <begin position="66"/>
        <end position="104"/>
    </location>
</feature>
<feature type="compositionally biased region" description="Polar residues" evidence="1">
    <location>
        <begin position="66"/>
        <end position="76"/>
    </location>
</feature>
<proteinExistence type="predicted"/>
<evidence type="ECO:0000313" key="2">
    <source>
        <dbReference type="EMBL" id="DAE23388.1"/>
    </source>
</evidence>
<sequence>MDKTKVLKRLKPKVASLGFNKKELWGIAEQISDNSDLEDDAGDEDIDAAIDAVLPYLKVGQQQANRLVNANKTTPTIPGDEDDDSPATVSPKKKTEGSDEEPEWFRRFREQQESRIAALEGEKIVTTRKSKLEVLLKDSGEFGKRELKRFSRMKFESDDEFDEYFSEVEEDLEYHNQELGNEALETLTKPVGSRGNKGKQETATDAEIEAIVANM</sequence>
<name>A0A8S5QXK4_9CAUD</name>
<evidence type="ECO:0000256" key="1">
    <source>
        <dbReference type="SAM" id="MobiDB-lite"/>
    </source>
</evidence>
<accession>A0A8S5QXK4</accession>
<reference evidence="2" key="1">
    <citation type="journal article" date="2021" name="Proc. Natl. Acad. Sci. U.S.A.">
        <title>A Catalog of Tens of Thousands of Viruses from Human Metagenomes Reveals Hidden Associations with Chronic Diseases.</title>
        <authorList>
            <person name="Tisza M.J."/>
            <person name="Buck C.B."/>
        </authorList>
    </citation>
    <scope>NUCLEOTIDE SEQUENCE</scope>
    <source>
        <strain evidence="2">CtcPl3</strain>
    </source>
</reference>